<evidence type="ECO:0000313" key="3">
    <source>
        <dbReference type="Proteomes" id="UP001056855"/>
    </source>
</evidence>
<dbReference type="RefSeq" id="WP_254158553.1">
    <property type="nucleotide sequence ID" value="NZ_CP100355.1"/>
</dbReference>
<dbReference type="InterPro" id="IPR046739">
    <property type="entry name" value="DUF6789"/>
</dbReference>
<feature type="transmembrane region" description="Helical" evidence="1">
    <location>
        <begin position="67"/>
        <end position="88"/>
    </location>
</feature>
<dbReference type="KEGG" id="sawl:NGM29_01785"/>
<accession>A0A9E7N926</accession>
<reference evidence="2" key="1">
    <citation type="submission" date="2022-06" db="EMBL/GenBank/DDBJ databases">
        <title>Diverse halophilic archaea isolated from saline environments.</title>
        <authorList>
            <person name="Cui H.-L."/>
        </authorList>
    </citation>
    <scope>NUCLEOTIDE SEQUENCE</scope>
    <source>
        <strain evidence="2">WLHS1</strain>
    </source>
</reference>
<feature type="transmembrane region" description="Helical" evidence="1">
    <location>
        <begin position="108"/>
        <end position="126"/>
    </location>
</feature>
<keyword evidence="1" id="KW-0812">Transmembrane</keyword>
<dbReference type="Proteomes" id="UP001056855">
    <property type="component" value="Chromosome"/>
</dbReference>
<dbReference type="Pfam" id="PF20587">
    <property type="entry name" value="DUF6789"/>
    <property type="match status" value="1"/>
</dbReference>
<feature type="transmembrane region" description="Helical" evidence="1">
    <location>
        <begin position="146"/>
        <end position="163"/>
    </location>
</feature>
<keyword evidence="1" id="KW-1133">Transmembrane helix</keyword>
<dbReference type="GO" id="GO:0016301">
    <property type="term" value="F:kinase activity"/>
    <property type="evidence" value="ECO:0007669"/>
    <property type="project" value="UniProtKB-KW"/>
</dbReference>
<evidence type="ECO:0000313" key="2">
    <source>
        <dbReference type="EMBL" id="UTF54044.1"/>
    </source>
</evidence>
<feature type="transmembrane region" description="Helical" evidence="1">
    <location>
        <begin position="24"/>
        <end position="47"/>
    </location>
</feature>
<organism evidence="2 3">
    <name type="scientific">Natronosalvus rutilus</name>
    <dbReference type="NCBI Taxonomy" id="2953753"/>
    <lineage>
        <taxon>Archaea</taxon>
        <taxon>Methanobacteriati</taxon>
        <taxon>Methanobacteriota</taxon>
        <taxon>Stenosarchaea group</taxon>
        <taxon>Halobacteria</taxon>
        <taxon>Halobacteriales</taxon>
        <taxon>Natrialbaceae</taxon>
        <taxon>Natronosalvus</taxon>
    </lineage>
</organism>
<keyword evidence="2" id="KW-0418">Kinase</keyword>
<evidence type="ECO:0000256" key="1">
    <source>
        <dbReference type="SAM" id="Phobius"/>
    </source>
</evidence>
<keyword evidence="1" id="KW-0472">Membrane</keyword>
<keyword evidence="3" id="KW-1185">Reference proteome</keyword>
<sequence length="165" mass="16883">MASGTTSQTAVANRTSIQPWQAGAVGGLLGSVVFGALMVTMIPNPVLEVAIPNMYGIEATPANPAELAGWVIHLSHGAVIGVVFAALVHRGPIATWTNSSIKTALVGLLYGVVVWAALAVLVMPVWLDAVGFPGAPPLPNVSELSLVGHAVYGLVLGTVYALIQP</sequence>
<gene>
    <name evidence="2" type="ORF">NGM29_01785</name>
</gene>
<proteinExistence type="predicted"/>
<name>A0A9E7N926_9EURY</name>
<keyword evidence="2" id="KW-0808">Transferase</keyword>
<dbReference type="GeneID" id="73288737"/>
<dbReference type="AlphaFoldDB" id="A0A9E7N926"/>
<dbReference type="EMBL" id="CP100355">
    <property type="protein sequence ID" value="UTF54044.1"/>
    <property type="molecule type" value="Genomic_DNA"/>
</dbReference>
<protein>
    <submittedName>
        <fullName evidence="2">Histidine kinase</fullName>
    </submittedName>
</protein>